<keyword evidence="1" id="KW-1133">Transmembrane helix</keyword>
<keyword evidence="3" id="KW-1185">Reference proteome</keyword>
<dbReference type="EMBL" id="FNQR01000007">
    <property type="protein sequence ID" value="SEA68889.1"/>
    <property type="molecule type" value="Genomic_DNA"/>
</dbReference>
<dbReference type="Proteomes" id="UP000198584">
    <property type="component" value="Unassembled WGS sequence"/>
</dbReference>
<organism evidence="2 3">
    <name type="scientific">Thalassobacillus cyri</name>
    <dbReference type="NCBI Taxonomy" id="571932"/>
    <lineage>
        <taxon>Bacteria</taxon>
        <taxon>Bacillati</taxon>
        <taxon>Bacillota</taxon>
        <taxon>Bacilli</taxon>
        <taxon>Bacillales</taxon>
        <taxon>Bacillaceae</taxon>
        <taxon>Thalassobacillus</taxon>
    </lineage>
</organism>
<dbReference type="InterPro" id="IPR009526">
    <property type="entry name" value="DUF1146"/>
</dbReference>
<feature type="transmembrane region" description="Helical" evidence="1">
    <location>
        <begin position="12"/>
        <end position="31"/>
    </location>
</feature>
<protein>
    <submittedName>
        <fullName evidence="2">Conserved hypothetical integral membrane protein</fullName>
    </submittedName>
</protein>
<keyword evidence="1" id="KW-0812">Transmembrane</keyword>
<proteinExistence type="predicted"/>
<gene>
    <name evidence="2" type="ORF">SAMN05421743_10733</name>
</gene>
<feature type="transmembrane region" description="Helical" evidence="1">
    <location>
        <begin position="51"/>
        <end position="71"/>
    </location>
</feature>
<dbReference type="Pfam" id="PF06612">
    <property type="entry name" value="DUF1146"/>
    <property type="match status" value="1"/>
</dbReference>
<evidence type="ECO:0000313" key="3">
    <source>
        <dbReference type="Proteomes" id="UP000198584"/>
    </source>
</evidence>
<sequence length="81" mass="9491">MVDTFMQQAGQQALTGMISHLIFIIITWRVLQAIKLEGWIRKDHVFEVRVLMILVTITIGTTVSNFFLDFLQWSQQLIHLF</sequence>
<dbReference type="RefSeq" id="WP_245728933.1">
    <property type="nucleotide sequence ID" value="NZ_FNQR01000007.1"/>
</dbReference>
<name>A0A1H4D8Z9_9BACI</name>
<evidence type="ECO:0000256" key="1">
    <source>
        <dbReference type="SAM" id="Phobius"/>
    </source>
</evidence>
<evidence type="ECO:0000313" key="2">
    <source>
        <dbReference type="EMBL" id="SEA68889.1"/>
    </source>
</evidence>
<dbReference type="NCBIfam" id="TIGR02327">
    <property type="entry name" value="int_mem_ywzB"/>
    <property type="match status" value="1"/>
</dbReference>
<dbReference type="AlphaFoldDB" id="A0A1H4D8Z9"/>
<accession>A0A1H4D8Z9</accession>
<reference evidence="3" key="1">
    <citation type="submission" date="2016-10" db="EMBL/GenBank/DDBJ databases">
        <authorList>
            <person name="Varghese N."/>
            <person name="Submissions S."/>
        </authorList>
    </citation>
    <scope>NUCLEOTIDE SEQUENCE [LARGE SCALE GENOMIC DNA]</scope>
    <source>
        <strain evidence="3">CCM7597</strain>
    </source>
</reference>
<dbReference type="STRING" id="571932.SAMN05421743_10733"/>
<keyword evidence="1" id="KW-0472">Membrane</keyword>